<dbReference type="InterPro" id="IPR000795">
    <property type="entry name" value="T_Tr_GTP-bd_dom"/>
</dbReference>
<dbReference type="NCBIfam" id="TIGR00231">
    <property type="entry name" value="small_GTP"/>
    <property type="match status" value="1"/>
</dbReference>
<dbReference type="Gene3D" id="3.40.50.300">
    <property type="entry name" value="P-loop containing nucleotide triphosphate hydrolases"/>
    <property type="match status" value="1"/>
</dbReference>
<dbReference type="Gene3D" id="3.30.70.240">
    <property type="match status" value="1"/>
</dbReference>
<organism evidence="2 3">
    <name type="scientific">Encephalitozoon hellem</name>
    <name type="common">Microsporidian parasite</name>
    <dbReference type="NCBI Taxonomy" id="27973"/>
    <lineage>
        <taxon>Eukaryota</taxon>
        <taxon>Fungi</taxon>
        <taxon>Fungi incertae sedis</taxon>
        <taxon>Microsporidia</taxon>
        <taxon>Unikaryonidae</taxon>
        <taxon>Encephalitozoon</taxon>
    </lineage>
</organism>
<dbReference type="EMBL" id="CP119070">
    <property type="protein sequence ID" value="WEL39472.1"/>
    <property type="molecule type" value="Genomic_DNA"/>
</dbReference>
<gene>
    <name evidence="2" type="ORF">PFJ87_09g01000</name>
</gene>
<dbReference type="Proteomes" id="UP001217963">
    <property type="component" value="Chromosome IX"/>
</dbReference>
<dbReference type="InterPro" id="IPR035647">
    <property type="entry name" value="EFG_III/V"/>
</dbReference>
<dbReference type="PANTHER" id="PTHR42908:SF3">
    <property type="entry name" value="ELONGATION FACTOR-LIKE GTPASE 1"/>
    <property type="match status" value="1"/>
</dbReference>
<evidence type="ECO:0000313" key="3">
    <source>
        <dbReference type="Proteomes" id="UP001217963"/>
    </source>
</evidence>
<keyword evidence="3" id="KW-1185">Reference proteome</keyword>
<dbReference type="Pfam" id="PF00009">
    <property type="entry name" value="GTP_EFTU"/>
    <property type="match status" value="1"/>
</dbReference>
<sequence>MKEDETDVEIIEHCTEALGSHESLYKKKTPLANVEEKDLHYFDFIAQNEWRKAVAGFFGFGGAGKTSLIRLLGSRSVIKGAGPCLSTETRYEMERGCTVHVHPTVAFLQRENGASCIITLLDTPGHSDLAPEALRILRCIDIAIIVLDICCDLSLQHELIFDAVNSSGKPSIVVLNKTDLVGKESKSLAERKIEHLRGVVEARVHPRAWFISSFKCGMFSRMNGDVFEPCREPESGLNELIEEMLSTKLAEHKRDDEERLEGFLWAGETMLSSLVPRADVNVGSTAKISGANLVAERLYIPFPGCLVETRAAKANVGVLVKFQETLLQRIASLDTRRAPVPTIKKVLEEEKLVCASSGFLEMGDPVVRVQIDLRDEEGFLSEAWKLELIYRGLKIDKKNLYGNGELFMDAVLYDLRNVLNVEFQVLSVSANLKEAFRGSFVEEVETEEGLITVKGGKPADADQDCKQSEDIEGWILSEGLLIGEPFFHSYLSISPKPLELDSECLRKVKSSVARHAAILEPLYLVEVVYAPEAEDLVNEIITSSFGEVIRQGTFPFSILRSVLCYIPVAESFGFETDLRIYSCSRADCTKIPFYWSIVTDRSRESSLVKFMRKIKRSVLKSN</sequence>
<evidence type="ECO:0000313" key="2">
    <source>
        <dbReference type="EMBL" id="WEL39472.1"/>
    </source>
</evidence>
<dbReference type="InterPro" id="IPR027417">
    <property type="entry name" value="P-loop_NTPase"/>
</dbReference>
<evidence type="ECO:0000259" key="1">
    <source>
        <dbReference type="Pfam" id="PF00009"/>
    </source>
</evidence>
<dbReference type="InterPro" id="IPR005225">
    <property type="entry name" value="Small_GTP-bd"/>
</dbReference>
<dbReference type="SUPFAM" id="SSF52540">
    <property type="entry name" value="P-loop containing nucleoside triphosphate hydrolases"/>
    <property type="match status" value="1"/>
</dbReference>
<reference evidence="2 3" key="1">
    <citation type="submission" date="2023-02" db="EMBL/GenBank/DDBJ databases">
        <title>Encephalitozoon hellem ATCC 50451 complete genome.</title>
        <authorList>
            <person name="Mascarenhas dos Santos A.C."/>
            <person name="Julian A.T."/>
            <person name="Pombert J.-F."/>
        </authorList>
    </citation>
    <scope>NUCLEOTIDE SEQUENCE [LARGE SCALE GENOMIC DNA]</scope>
    <source>
        <strain evidence="2 3">ATCC 50451</strain>
    </source>
</reference>
<protein>
    <submittedName>
        <fullName evidence="2">Ribosome-releasing factor 2-like protein</fullName>
    </submittedName>
</protein>
<dbReference type="PANTHER" id="PTHR42908">
    <property type="entry name" value="TRANSLATION ELONGATION FACTOR-RELATED"/>
    <property type="match status" value="1"/>
</dbReference>
<name>A0ABY8CQ02_ENCHE</name>
<accession>A0ABY8CQ02</accession>
<proteinExistence type="predicted"/>
<dbReference type="SUPFAM" id="SSF54980">
    <property type="entry name" value="EF-G C-terminal domain-like"/>
    <property type="match status" value="1"/>
</dbReference>
<feature type="domain" description="Tr-type G" evidence="1">
    <location>
        <begin position="63"/>
        <end position="196"/>
    </location>
</feature>